<dbReference type="KEGG" id="nia:A8C56_19905"/>
<evidence type="ECO:0000313" key="2">
    <source>
        <dbReference type="Proteomes" id="UP000077667"/>
    </source>
</evidence>
<name>A0A1A9I8C4_9BACT</name>
<gene>
    <name evidence="1" type="ORF">A8C56_19905</name>
</gene>
<dbReference type="EMBL" id="CP015772">
    <property type="protein sequence ID" value="ANH82950.1"/>
    <property type="molecule type" value="Genomic_DNA"/>
</dbReference>
<protein>
    <submittedName>
        <fullName evidence="1">Uncharacterized protein</fullName>
    </submittedName>
</protein>
<sequence length="66" mass="8086">MLRQVWLPLKLANVAWASLEELLIDYEVFLRTNKLPQWDRNHRFPLRFDELNKTPNTLFMILFKKI</sequence>
<reference evidence="1 2" key="1">
    <citation type="submission" date="2016-05" db="EMBL/GenBank/DDBJ databases">
        <title>Niabella ginsenosidivorans BS26 whole genome sequencing.</title>
        <authorList>
            <person name="Im W.T."/>
            <person name="Siddiqi M.Z."/>
        </authorList>
    </citation>
    <scope>NUCLEOTIDE SEQUENCE [LARGE SCALE GENOMIC DNA]</scope>
    <source>
        <strain evidence="1 2">BS26</strain>
    </source>
</reference>
<organism evidence="1 2">
    <name type="scientific">Niabella ginsenosidivorans</name>
    <dbReference type="NCBI Taxonomy" id="1176587"/>
    <lineage>
        <taxon>Bacteria</taxon>
        <taxon>Pseudomonadati</taxon>
        <taxon>Bacteroidota</taxon>
        <taxon>Chitinophagia</taxon>
        <taxon>Chitinophagales</taxon>
        <taxon>Chitinophagaceae</taxon>
        <taxon>Niabella</taxon>
    </lineage>
</organism>
<evidence type="ECO:0000313" key="1">
    <source>
        <dbReference type="EMBL" id="ANH82950.1"/>
    </source>
</evidence>
<keyword evidence="2" id="KW-1185">Reference proteome</keyword>
<accession>A0A1A9I8C4</accession>
<dbReference type="Proteomes" id="UP000077667">
    <property type="component" value="Chromosome"/>
</dbReference>
<dbReference type="AlphaFoldDB" id="A0A1A9I8C4"/>
<proteinExistence type="predicted"/>
<dbReference type="STRING" id="1176587.A8C56_19905"/>